<feature type="chain" id="PRO_5014567040" evidence="2">
    <location>
        <begin position="18"/>
        <end position="447"/>
    </location>
</feature>
<feature type="coiled-coil region" evidence="1">
    <location>
        <begin position="126"/>
        <end position="153"/>
    </location>
</feature>
<dbReference type="EMBL" id="DS232172">
    <property type="protein sequence ID" value="EDS36716.1"/>
    <property type="molecule type" value="Genomic_DNA"/>
</dbReference>
<evidence type="ECO:0000256" key="2">
    <source>
        <dbReference type="SAM" id="SignalP"/>
    </source>
</evidence>
<reference evidence="4" key="2">
    <citation type="submission" date="2020-05" db="UniProtKB">
        <authorList>
            <consortium name="EnsemblMetazoa"/>
        </authorList>
    </citation>
    <scope>IDENTIFICATION</scope>
    <source>
        <strain evidence="4">JHB</strain>
    </source>
</reference>
<dbReference type="HOGENOM" id="CLU_572698_0_0_1"/>
<sequence>MFSHILIVTLILGTALAQLPPKVIKMKESLSKELQSIPEVVSKHRSNHAAQLETNARVHQLFNEFIEQNQHGLDAVLRVLQLIDHDLENVIQDCVRIFDIESLQSSNRIFVNVTKPLLDQVERLCQIVTENRIEELEASLEQVERTAGWYREQLDQTLKDIAVILSKLEDSSFSTRIQSKEVQMLDHLSSLNFSLLEPIEQNFTNYFSKWISGYRNFTLAIPEDFSEEQPDVSNLFDFLDFLDNETSILQGELHEFLEFWFSEIKEVVLAISNGTEEVVGFLKEKLLDDLLDGNSELKCAASYLQLIDPAILDMFNGFYQCVEFEEEMTKAFHQVSSVLDSTDKVITFLMRSYLSCAKVVAEFDEFTLDDCLLGMDELLEQTQEFVEHKTSEIYYHVEDALIFNGVMIEACLGNKLRESVLSFGKQVQQYYSCNGVQTDGPVMLPMF</sequence>
<accession>B0WXQ6</accession>
<name>B0WXQ6_CULQU</name>
<evidence type="ECO:0000313" key="5">
    <source>
        <dbReference type="Proteomes" id="UP000002320"/>
    </source>
</evidence>
<feature type="signal peptide" evidence="2">
    <location>
        <begin position="1"/>
        <end position="17"/>
    </location>
</feature>
<dbReference type="OrthoDB" id="7756308at2759"/>
<dbReference type="AlphaFoldDB" id="B0WXQ6"/>
<reference evidence="3" key="1">
    <citation type="submission" date="2007-03" db="EMBL/GenBank/DDBJ databases">
        <title>Annotation of Culex pipiens quinquefasciatus.</title>
        <authorList>
            <consortium name="The Broad Institute Genome Sequencing Platform"/>
            <person name="Atkinson P.W."/>
            <person name="Hemingway J."/>
            <person name="Christensen B.M."/>
            <person name="Higgs S."/>
            <person name="Kodira C."/>
            <person name="Hannick L."/>
            <person name="Megy K."/>
            <person name="O'Leary S."/>
            <person name="Pearson M."/>
            <person name="Haas B.J."/>
            <person name="Mauceli E."/>
            <person name="Wortman J.R."/>
            <person name="Lee N.H."/>
            <person name="Guigo R."/>
            <person name="Stanke M."/>
            <person name="Alvarado L."/>
            <person name="Amedeo P."/>
            <person name="Antoine C.H."/>
            <person name="Arensburger P."/>
            <person name="Bidwell S.L."/>
            <person name="Crawford M."/>
            <person name="Camaro F."/>
            <person name="Devon K."/>
            <person name="Engels R."/>
            <person name="Hammond M."/>
            <person name="Howarth C."/>
            <person name="Koehrsen M."/>
            <person name="Lawson D."/>
            <person name="Montgomery P."/>
            <person name="Nene V."/>
            <person name="Nusbaum C."/>
            <person name="Puiu D."/>
            <person name="Romero-Severson J."/>
            <person name="Severson D.W."/>
            <person name="Shumway M."/>
            <person name="Sisk P."/>
            <person name="Stolte C."/>
            <person name="Zeng Q."/>
            <person name="Eisenstadt E."/>
            <person name="Fraser-Liggett C."/>
            <person name="Strausberg R."/>
            <person name="Galagan J."/>
            <person name="Birren B."/>
            <person name="Collins F.H."/>
        </authorList>
    </citation>
    <scope>NUCLEOTIDE SEQUENCE [LARGE SCALE GENOMIC DNA]</scope>
    <source>
        <strain evidence="3">JHB</strain>
    </source>
</reference>
<proteinExistence type="predicted"/>
<protein>
    <submittedName>
        <fullName evidence="3 4">Uncharacterized protein</fullName>
    </submittedName>
</protein>
<dbReference type="InParanoid" id="B0WXQ6"/>
<dbReference type="eggNOG" id="ENOG502T8DI">
    <property type="taxonomic scope" value="Eukaryota"/>
</dbReference>
<dbReference type="OMA" id="YINCATF"/>
<dbReference type="EnsemblMetazoa" id="CPIJ011842-RA">
    <property type="protein sequence ID" value="CPIJ011842-PA"/>
    <property type="gene ID" value="CPIJ011842"/>
</dbReference>
<gene>
    <name evidence="4" type="primary">6044712</name>
    <name evidence="3" type="ORF">CpipJ_CPIJ011842</name>
</gene>
<keyword evidence="5" id="KW-1185">Reference proteome</keyword>
<organism>
    <name type="scientific">Culex quinquefasciatus</name>
    <name type="common">Southern house mosquito</name>
    <name type="synonym">Culex pungens</name>
    <dbReference type="NCBI Taxonomy" id="7176"/>
    <lineage>
        <taxon>Eukaryota</taxon>
        <taxon>Metazoa</taxon>
        <taxon>Ecdysozoa</taxon>
        <taxon>Arthropoda</taxon>
        <taxon>Hexapoda</taxon>
        <taxon>Insecta</taxon>
        <taxon>Pterygota</taxon>
        <taxon>Neoptera</taxon>
        <taxon>Endopterygota</taxon>
        <taxon>Diptera</taxon>
        <taxon>Nematocera</taxon>
        <taxon>Culicoidea</taxon>
        <taxon>Culicidae</taxon>
        <taxon>Culicinae</taxon>
        <taxon>Culicini</taxon>
        <taxon>Culex</taxon>
        <taxon>Culex</taxon>
    </lineage>
</organism>
<dbReference type="VEuPathDB" id="VectorBase:CPIJ011842"/>
<evidence type="ECO:0000256" key="1">
    <source>
        <dbReference type="SAM" id="Coils"/>
    </source>
</evidence>
<dbReference type="VEuPathDB" id="VectorBase:CQUJHB008135"/>
<evidence type="ECO:0000313" key="3">
    <source>
        <dbReference type="EMBL" id="EDS36716.1"/>
    </source>
</evidence>
<dbReference type="KEGG" id="cqu:CpipJ_CPIJ011842"/>
<dbReference type="Proteomes" id="UP000002320">
    <property type="component" value="Unassembled WGS sequence"/>
</dbReference>
<keyword evidence="1" id="KW-0175">Coiled coil</keyword>
<evidence type="ECO:0000313" key="4">
    <source>
        <dbReference type="EnsemblMetazoa" id="CPIJ011842-PA"/>
    </source>
</evidence>
<keyword evidence="2" id="KW-0732">Signal</keyword>